<evidence type="ECO:0000313" key="3">
    <source>
        <dbReference type="EMBL" id="UAJ16887.1"/>
    </source>
</evidence>
<dbReference type="Pfam" id="PF13155">
    <property type="entry name" value="Toprim_2"/>
    <property type="match status" value="1"/>
</dbReference>
<proteinExistence type="predicted"/>
<evidence type="ECO:0000256" key="1">
    <source>
        <dbReference type="SAM" id="MobiDB-lite"/>
    </source>
</evidence>
<dbReference type="InterPro" id="IPR007694">
    <property type="entry name" value="DNA_helicase_DnaB-like_C"/>
</dbReference>
<dbReference type="Proteomes" id="UP000827424">
    <property type="component" value="Segment"/>
</dbReference>
<dbReference type="InterPro" id="IPR034154">
    <property type="entry name" value="TOPRIM_DnaG/twinkle"/>
</dbReference>
<name>A0AAE9BM26_9CAUD</name>
<dbReference type="PANTHER" id="PTHR12873:SF0">
    <property type="entry name" value="TWINKLE MTDNA HELICASE"/>
    <property type="match status" value="1"/>
</dbReference>
<dbReference type="Gene3D" id="3.40.1360.10">
    <property type="match status" value="1"/>
</dbReference>
<dbReference type="PROSITE" id="PS51199">
    <property type="entry name" value="SF4_HELICASE"/>
    <property type="match status" value="1"/>
</dbReference>
<dbReference type="GO" id="GO:0043139">
    <property type="term" value="F:5'-3' DNA helicase activity"/>
    <property type="evidence" value="ECO:0007669"/>
    <property type="project" value="InterPro"/>
</dbReference>
<keyword evidence="3" id="KW-0547">Nucleotide-binding</keyword>
<evidence type="ECO:0000313" key="4">
    <source>
        <dbReference type="Proteomes" id="UP000827424"/>
    </source>
</evidence>
<feature type="region of interest" description="Disordered" evidence="1">
    <location>
        <begin position="439"/>
        <end position="458"/>
    </location>
</feature>
<dbReference type="InterPro" id="IPR027032">
    <property type="entry name" value="Twinkle-like"/>
</dbReference>
<dbReference type="CDD" id="cd01029">
    <property type="entry name" value="TOPRIM_primases"/>
    <property type="match status" value="1"/>
</dbReference>
<dbReference type="Gene3D" id="3.40.50.300">
    <property type="entry name" value="P-loop containing nucleotide triphosphate hydrolases"/>
    <property type="match status" value="1"/>
</dbReference>
<accession>A0AAE9BM26</accession>
<dbReference type="GO" id="GO:0005524">
    <property type="term" value="F:ATP binding"/>
    <property type="evidence" value="ECO:0007669"/>
    <property type="project" value="InterPro"/>
</dbReference>
<dbReference type="InterPro" id="IPR027417">
    <property type="entry name" value="P-loop_NTPase"/>
</dbReference>
<dbReference type="GO" id="GO:0003697">
    <property type="term" value="F:single-stranded DNA binding"/>
    <property type="evidence" value="ECO:0007669"/>
    <property type="project" value="InterPro"/>
</dbReference>
<keyword evidence="3" id="KW-0067">ATP-binding</keyword>
<dbReference type="GO" id="GO:0006260">
    <property type="term" value="P:DNA replication"/>
    <property type="evidence" value="ECO:0007669"/>
    <property type="project" value="InterPro"/>
</dbReference>
<reference evidence="3" key="1">
    <citation type="submission" date="2021-07" db="EMBL/GenBank/DDBJ databases">
        <title>A sheep in wolf's clothing: the temperate origins of bacteriophage T7.</title>
        <authorList>
            <person name="Boeckman J.X."/>
            <person name="Korn A."/>
            <person name="Yao G."/>
            <person name="Ravindran A."/>
            <person name="Gonzalez C."/>
            <person name="Gill J."/>
        </authorList>
    </citation>
    <scope>NUCLEOTIDE SEQUENCE</scope>
</reference>
<feature type="domain" description="SF4 helicase" evidence="2">
    <location>
        <begin position="170"/>
        <end position="438"/>
    </location>
</feature>
<sequence>MANYHDAKGNLVAQHIRMENKDFKWIGDMKKAVLFGQHLWRSGGRRVVVTEGEIDCLTISMLQDNKWPVVSLPNGANHAVKAIRASLEWLESFDEVVFAFDMDEPGQAAAQECALLLSPGKAKVAVLPEKDANDCLKAGKSKALLTSLWEARPYRPDGIVSGKDLWDKIRKTPPVGYDIPYPLLNERLHGLRLGELYLFTAGSGIGKSTIVNEIAFHLKMTHGLPLGVMALEESTERNLRRYLGIHINKPLHLPEVHRALPEDELRAAFDAVTGDDKWYAYDHFGSSDIDTLLAKLRYMVVGLGCKVIVLDHISIVVSALDESGGESERKTIDKLMTKLRSLIEETGVMVLAVVHLKRPDKGKSFNEGRQVSLTDLRGSGSLEQVSDVVIALERDQQGDTPNISHIRVLKNRPIGEVGPAGCVAYNSDTGRLLPADGEEFGFGSDNTNMNESNTEQEF</sequence>
<keyword evidence="4" id="KW-1185">Reference proteome</keyword>
<dbReference type="CDD" id="cd19483">
    <property type="entry name" value="RecA-like_Gp4D_helicase"/>
    <property type="match status" value="1"/>
</dbReference>
<feature type="compositionally biased region" description="Polar residues" evidence="1">
    <location>
        <begin position="444"/>
        <end position="458"/>
    </location>
</feature>
<dbReference type="Pfam" id="PF03796">
    <property type="entry name" value="DnaB_C"/>
    <property type="match status" value="1"/>
</dbReference>
<dbReference type="EMBL" id="MZ666938">
    <property type="protein sequence ID" value="UAJ16887.1"/>
    <property type="molecule type" value="Genomic_DNA"/>
</dbReference>
<dbReference type="SUPFAM" id="SSF56731">
    <property type="entry name" value="DNA primase core"/>
    <property type="match status" value="1"/>
</dbReference>
<gene>
    <name evidence="3" type="ORF">CPT_ProddE_006B</name>
</gene>
<dbReference type="PANTHER" id="PTHR12873">
    <property type="entry name" value="T7-LIKE MITOCHONDRIAL DNA HELICASE"/>
    <property type="match status" value="1"/>
</dbReference>
<organism evidence="3 4">
    <name type="scientific">Desulfovibrio phage ProddE</name>
    <dbReference type="NCBI Taxonomy" id="2866661"/>
    <lineage>
        <taxon>Viruses</taxon>
        <taxon>Duplodnaviria</taxon>
        <taxon>Heunggongvirae</taxon>
        <taxon>Uroviricota</taxon>
        <taxon>Caudoviricetes</taxon>
        <taxon>Autographivirales</taxon>
        <taxon>Autographivirales incertae sedis</taxon>
        <taxon>Proddevirus</taxon>
        <taxon>Proddevirus proddE</taxon>
    </lineage>
</organism>
<dbReference type="Gene3D" id="2.20.25.180">
    <property type="match status" value="1"/>
</dbReference>
<evidence type="ECO:0000259" key="2">
    <source>
        <dbReference type="PROSITE" id="PS51199"/>
    </source>
</evidence>
<dbReference type="SUPFAM" id="SSF52540">
    <property type="entry name" value="P-loop containing nucleoside triphosphate hydrolases"/>
    <property type="match status" value="1"/>
</dbReference>
<keyword evidence="3" id="KW-0347">Helicase</keyword>
<protein>
    <submittedName>
        <fullName evidence="3">DNA helicase</fullName>
    </submittedName>
</protein>
<keyword evidence="3" id="KW-0378">Hydrolase</keyword>